<dbReference type="SUPFAM" id="SSF53474">
    <property type="entry name" value="alpha/beta-Hydrolases"/>
    <property type="match status" value="1"/>
</dbReference>
<gene>
    <name evidence="3" type="ORF">FNJ60_01985</name>
</gene>
<dbReference type="RefSeq" id="WP_021646443.1">
    <property type="nucleotide sequence ID" value="NZ_CAMBON010000022.1"/>
</dbReference>
<dbReference type="InterPro" id="IPR052920">
    <property type="entry name" value="DNA-binding_regulatory"/>
</dbReference>
<feature type="domain" description="Peptidase S9 prolyl oligopeptidase catalytic" evidence="2">
    <location>
        <begin position="147"/>
        <end position="319"/>
    </location>
</feature>
<dbReference type="InterPro" id="IPR001375">
    <property type="entry name" value="Peptidase_S9_cat"/>
</dbReference>
<comment type="caution">
    <text evidence="3">The sequence shown here is derived from an EMBL/GenBank/DDBJ whole genome shotgun (WGS) entry which is preliminary data.</text>
</comment>
<keyword evidence="1" id="KW-0812">Transmembrane</keyword>
<dbReference type="InterPro" id="IPR029058">
    <property type="entry name" value="AB_hydrolase_fold"/>
</dbReference>
<dbReference type="Proteomes" id="UP000324383">
    <property type="component" value="Unassembled WGS sequence"/>
</dbReference>
<dbReference type="PANTHER" id="PTHR43358">
    <property type="entry name" value="ALPHA/BETA-HYDROLASE"/>
    <property type="match status" value="1"/>
</dbReference>
<dbReference type="AlphaFoldDB" id="A0A5D3EI67"/>
<organism evidence="3 4">
    <name type="scientific">Bacteroides pyogenes</name>
    <dbReference type="NCBI Taxonomy" id="310300"/>
    <lineage>
        <taxon>Bacteria</taxon>
        <taxon>Pseudomonadati</taxon>
        <taxon>Bacteroidota</taxon>
        <taxon>Bacteroidia</taxon>
        <taxon>Bacteroidales</taxon>
        <taxon>Bacteroidaceae</taxon>
        <taxon>Bacteroides</taxon>
    </lineage>
</organism>
<reference evidence="3 4" key="1">
    <citation type="submission" date="2019-07" db="EMBL/GenBank/DDBJ databases">
        <title>Draft Genome Sequences of Bacteroides pyogenes Strains Isolated from the Uterus Holstein Dairy Cows with Metritis.</title>
        <authorList>
            <person name="Cunha F."/>
            <person name="Galvao K.N."/>
            <person name="Jeon S.J."/>
            <person name="Jeong K.C."/>
        </authorList>
    </citation>
    <scope>NUCLEOTIDE SEQUENCE [LARGE SCALE GENOMIC DNA]</scope>
    <source>
        <strain evidence="3 4">KG-31</strain>
    </source>
</reference>
<keyword evidence="3" id="KW-0378">Hydrolase</keyword>
<evidence type="ECO:0000313" key="3">
    <source>
        <dbReference type="EMBL" id="TYK35190.1"/>
    </source>
</evidence>
<keyword evidence="4" id="KW-1185">Reference proteome</keyword>
<dbReference type="GO" id="GO:0008236">
    <property type="term" value="F:serine-type peptidase activity"/>
    <property type="evidence" value="ECO:0007669"/>
    <property type="project" value="InterPro"/>
</dbReference>
<dbReference type="Gene3D" id="3.40.50.1820">
    <property type="entry name" value="alpha/beta hydrolase"/>
    <property type="match status" value="1"/>
</dbReference>
<feature type="transmembrane region" description="Helical" evidence="1">
    <location>
        <begin position="12"/>
        <end position="32"/>
    </location>
</feature>
<proteinExistence type="predicted"/>
<evidence type="ECO:0000259" key="2">
    <source>
        <dbReference type="Pfam" id="PF00326"/>
    </source>
</evidence>
<dbReference type="GO" id="GO:0006508">
    <property type="term" value="P:proteolysis"/>
    <property type="evidence" value="ECO:0007669"/>
    <property type="project" value="InterPro"/>
</dbReference>
<evidence type="ECO:0000256" key="1">
    <source>
        <dbReference type="SAM" id="Phobius"/>
    </source>
</evidence>
<evidence type="ECO:0000313" key="4">
    <source>
        <dbReference type="Proteomes" id="UP000324383"/>
    </source>
</evidence>
<keyword evidence="1" id="KW-0472">Membrane</keyword>
<keyword evidence="1" id="KW-1133">Transmembrane helix</keyword>
<protein>
    <submittedName>
        <fullName evidence="3">Alpha/beta hydrolase</fullName>
    </submittedName>
</protein>
<dbReference type="Pfam" id="PF00326">
    <property type="entry name" value="Peptidase_S9"/>
    <property type="match status" value="1"/>
</dbReference>
<name>A0A5D3EI67_9BACE</name>
<dbReference type="EMBL" id="VKLW01000003">
    <property type="protein sequence ID" value="TYK35190.1"/>
    <property type="molecule type" value="Genomic_DNA"/>
</dbReference>
<sequence>MRKKSRKSLLKFILSLSVIVLIFVGGGSWYLIRYALTPSRQIKQKNDSTDLFMAERYPFYKSWTDSLKQAEALRDTFITNKEGIRLHAYYVRAARPTRNTAVIVHGYTDNAMRMMMIGYLYSRDLGFNILLPELQYHGASGGNAIQMGWKDRLDVMEWMDVADRLYGPDTKMVVHGISMGAATTMMVSGERQPLYVKAYVEDCGYTDVWDQFAKELDEGFRLPPFPLLHTASRLCDILYGWNFKEASALKQVARCKLPMLFIHGDKDRYVPTRMVYPLYEAKCEPKELWIVPGAAHAVSYQENPEEYTRKVRGFIDRHVR</sequence>
<dbReference type="PANTHER" id="PTHR43358:SF4">
    <property type="entry name" value="ALPHA_BETA HYDROLASE FOLD-1 DOMAIN-CONTAINING PROTEIN"/>
    <property type="match status" value="1"/>
</dbReference>
<accession>A0A5D3EI67</accession>